<dbReference type="Gene3D" id="3.60.10.10">
    <property type="entry name" value="Endonuclease/exonuclease/phosphatase"/>
    <property type="match status" value="1"/>
</dbReference>
<dbReference type="SUPFAM" id="SSF56219">
    <property type="entry name" value="DNase I-like"/>
    <property type="match status" value="1"/>
</dbReference>
<feature type="region of interest" description="Disordered" evidence="1">
    <location>
        <begin position="548"/>
        <end position="568"/>
    </location>
</feature>
<feature type="domain" description="Endonuclease/exonuclease/phosphatase" evidence="2">
    <location>
        <begin position="112"/>
        <end position="437"/>
    </location>
</feature>
<feature type="compositionally biased region" description="Low complexity" evidence="1">
    <location>
        <begin position="550"/>
        <end position="559"/>
    </location>
</feature>
<organism evidence="3 4">
    <name type="scientific">Brassica rapa subsp. trilocularis</name>
    <dbReference type="NCBI Taxonomy" id="1813537"/>
    <lineage>
        <taxon>Eukaryota</taxon>
        <taxon>Viridiplantae</taxon>
        <taxon>Streptophyta</taxon>
        <taxon>Embryophyta</taxon>
        <taxon>Tracheophyta</taxon>
        <taxon>Spermatophyta</taxon>
        <taxon>Magnoliopsida</taxon>
        <taxon>eudicotyledons</taxon>
        <taxon>Gunneridae</taxon>
        <taxon>Pentapetalae</taxon>
        <taxon>rosids</taxon>
        <taxon>malvids</taxon>
        <taxon>Brassicales</taxon>
        <taxon>Brassicaceae</taxon>
        <taxon>Brassiceae</taxon>
        <taxon>Brassica</taxon>
    </lineage>
</organism>
<comment type="caution">
    <text evidence="3">The sequence shown here is derived from an EMBL/GenBank/DDBJ whole genome shotgun (WGS) entry which is preliminary data.</text>
</comment>
<feature type="region of interest" description="Disordered" evidence="1">
    <location>
        <begin position="52"/>
        <end position="71"/>
    </location>
</feature>
<dbReference type="PANTHER" id="PTHR12121">
    <property type="entry name" value="CARBON CATABOLITE REPRESSOR PROTEIN 4"/>
    <property type="match status" value="1"/>
</dbReference>
<evidence type="ECO:0000313" key="4">
    <source>
        <dbReference type="Proteomes" id="UP000823674"/>
    </source>
</evidence>
<name>A0ABQ7MJK4_BRACM</name>
<reference evidence="3 4" key="1">
    <citation type="submission" date="2021-03" db="EMBL/GenBank/DDBJ databases">
        <authorList>
            <person name="King G.J."/>
            <person name="Bancroft I."/>
            <person name="Baten A."/>
            <person name="Bloomfield J."/>
            <person name="Borpatragohain P."/>
            <person name="He Z."/>
            <person name="Irish N."/>
            <person name="Irwin J."/>
            <person name="Liu K."/>
            <person name="Mauleon R.P."/>
            <person name="Moore J."/>
            <person name="Morris R."/>
            <person name="Ostergaard L."/>
            <person name="Wang B."/>
            <person name="Wells R."/>
        </authorList>
    </citation>
    <scope>NUCLEOTIDE SEQUENCE [LARGE SCALE GENOMIC DNA]</scope>
    <source>
        <strain evidence="3">R-o-18</strain>
        <tissue evidence="3">Leaf</tissue>
    </source>
</reference>
<evidence type="ECO:0000256" key="1">
    <source>
        <dbReference type="SAM" id="MobiDB-lite"/>
    </source>
</evidence>
<protein>
    <recommendedName>
        <fullName evidence="2">Endonuclease/exonuclease/phosphatase domain-containing protein</fullName>
    </recommendedName>
</protein>
<dbReference type="Gene3D" id="3.40.605.10">
    <property type="entry name" value="Aldehyde Dehydrogenase, Chain A, domain 1"/>
    <property type="match status" value="1"/>
</dbReference>
<dbReference type="InterPro" id="IPR016161">
    <property type="entry name" value="Ald_DH/histidinol_DH"/>
</dbReference>
<evidence type="ECO:0000259" key="2">
    <source>
        <dbReference type="Pfam" id="PF03372"/>
    </source>
</evidence>
<dbReference type="InterPro" id="IPR005135">
    <property type="entry name" value="Endo/exonuclease/phosphatase"/>
</dbReference>
<proteinExistence type="predicted"/>
<gene>
    <name evidence="3" type="primary">A05p040730.1_BraROA</name>
    <name evidence="3" type="ORF">IGI04_020167</name>
</gene>
<dbReference type="InterPro" id="IPR036691">
    <property type="entry name" value="Endo/exonu/phosph_ase_sf"/>
</dbReference>
<dbReference type="Pfam" id="PF03372">
    <property type="entry name" value="Exo_endo_phos"/>
    <property type="match status" value="1"/>
</dbReference>
<sequence length="751" mass="84526">MRSVACSWSRPTGASRISIGGHLSSGFHRSHHLSSSVSFPSSGDASFLVSCSSTSGPSDHNDSSNRSYSRRWYNPLPRRRHADQMPTSRIARDWIDSDTSTVSEDSDRFTVVSYNILGDRNSSYHKDLYSNVSFPYLKWGYRKRLICEELIRLRPDIICMQEVDKYFDLFSMMEKAGYAGSYKRRTGDNIDGCAMFWKADRFRVLERENIEFSQFGMRDNVAQLSVLELRKSKSRRLLVGNIHVLYNPSRGDVKLGQIRSLCSKAHLLSKKWGDIPIVLGGDYNSLPQSPLYNFLASSELNIMKHDKRELSGQRNRLPNQVLEAGGKPSNTITSINRCLSSSWTNEEIRLATGQENSYWAVHPLKLNSSYASVKGSTNTRDSTGEPLATSYHSKFLGTVDYLWYSDGIAPARVLDTLPIDVLCRTRGLPCQELGSDHLALRKEKKKAEEMALSSMTWAYARIIAGTLLGGTLGFYVMHRVEVSYKMKMEEALRQYEKDMKKRQEEENLGHISEDSVTTPKFREVFKDMVGYTSKCKYFRRTSSAFKRFCSSSSSPEPSSSSPPPTKRPKVKIDAAIEFAAAAEPAGSSSAVRFWLRIKDRFRILDRNLETDTKPEADVLETPTIAGEVVTDGENSKAGKKRAKAPWAKLLSQYSQNPTLYHERPCIHCWTTRSIDCNYGDIAEEIIIPSVQFSYTQFLNNGNFVGAASGKTFPALDTRTKEVIANVAEGDAEDINRAMKAARKSIDEGAWP</sequence>
<dbReference type="SUPFAM" id="SSF53720">
    <property type="entry name" value="ALDH-like"/>
    <property type="match status" value="1"/>
</dbReference>
<dbReference type="EMBL" id="JADBGQ010000005">
    <property type="protein sequence ID" value="KAG5398353.1"/>
    <property type="molecule type" value="Genomic_DNA"/>
</dbReference>
<accession>A0ABQ7MJK4</accession>
<evidence type="ECO:0000313" key="3">
    <source>
        <dbReference type="EMBL" id="KAG5398353.1"/>
    </source>
</evidence>
<dbReference type="PANTHER" id="PTHR12121:SF82">
    <property type="entry name" value="CARBON CATABOLITE REPRESSOR PROTEIN 4 HOMOLOG 3"/>
    <property type="match status" value="1"/>
</dbReference>
<dbReference type="Proteomes" id="UP000823674">
    <property type="component" value="Chromosome A05"/>
</dbReference>
<dbReference type="InterPro" id="IPR050410">
    <property type="entry name" value="CCR4/nocturin_mRNA_transcr"/>
</dbReference>
<keyword evidence="4" id="KW-1185">Reference proteome</keyword>
<dbReference type="InterPro" id="IPR016162">
    <property type="entry name" value="Ald_DH_N"/>
</dbReference>